<feature type="compositionally biased region" description="Low complexity" evidence="1">
    <location>
        <begin position="441"/>
        <end position="461"/>
    </location>
</feature>
<dbReference type="AlphaFoldDB" id="A0A9P6K817"/>
<feature type="compositionally biased region" description="Basic and acidic residues" evidence="1">
    <location>
        <begin position="420"/>
        <end position="436"/>
    </location>
</feature>
<reference evidence="2" key="1">
    <citation type="journal article" date="2020" name="Fungal Divers.">
        <title>Resolving the Mortierellaceae phylogeny through synthesis of multi-gene phylogenetics and phylogenomics.</title>
        <authorList>
            <person name="Vandepol N."/>
            <person name="Liber J."/>
            <person name="Desiro A."/>
            <person name="Na H."/>
            <person name="Kennedy M."/>
            <person name="Barry K."/>
            <person name="Grigoriev I.V."/>
            <person name="Miller A.N."/>
            <person name="O'Donnell K."/>
            <person name="Stajich J.E."/>
            <person name="Bonito G."/>
        </authorList>
    </citation>
    <scope>NUCLEOTIDE SEQUENCE</scope>
    <source>
        <strain evidence="2">NRRL 2591</strain>
    </source>
</reference>
<feature type="compositionally biased region" description="Polar residues" evidence="1">
    <location>
        <begin position="38"/>
        <end position="67"/>
    </location>
</feature>
<feature type="compositionally biased region" description="Low complexity" evidence="1">
    <location>
        <begin position="312"/>
        <end position="326"/>
    </location>
</feature>
<feature type="compositionally biased region" description="Polar residues" evidence="1">
    <location>
        <begin position="403"/>
        <end position="419"/>
    </location>
</feature>
<feature type="compositionally biased region" description="Acidic residues" evidence="1">
    <location>
        <begin position="839"/>
        <end position="854"/>
    </location>
</feature>
<feature type="compositionally biased region" description="Low complexity" evidence="1">
    <location>
        <begin position="622"/>
        <end position="652"/>
    </location>
</feature>
<proteinExistence type="predicted"/>
<feature type="compositionally biased region" description="Low complexity" evidence="1">
    <location>
        <begin position="530"/>
        <end position="544"/>
    </location>
</feature>
<feature type="compositionally biased region" description="Basic residues" evidence="1">
    <location>
        <begin position="771"/>
        <end position="784"/>
    </location>
</feature>
<feature type="compositionally biased region" description="Low complexity" evidence="1">
    <location>
        <begin position="380"/>
        <end position="398"/>
    </location>
</feature>
<evidence type="ECO:0000256" key="1">
    <source>
        <dbReference type="SAM" id="MobiDB-lite"/>
    </source>
</evidence>
<feature type="compositionally biased region" description="Basic and acidic residues" evidence="1">
    <location>
        <begin position="198"/>
        <end position="214"/>
    </location>
</feature>
<feature type="compositionally biased region" description="Low complexity" evidence="1">
    <location>
        <begin position="239"/>
        <end position="250"/>
    </location>
</feature>
<feature type="compositionally biased region" description="Low complexity" evidence="1">
    <location>
        <begin position="27"/>
        <end position="37"/>
    </location>
</feature>
<dbReference type="Proteomes" id="UP000723463">
    <property type="component" value="Unassembled WGS sequence"/>
</dbReference>
<feature type="compositionally biased region" description="Acidic residues" evidence="1">
    <location>
        <begin position="863"/>
        <end position="879"/>
    </location>
</feature>
<feature type="compositionally biased region" description="Low complexity" evidence="1">
    <location>
        <begin position="552"/>
        <end position="565"/>
    </location>
</feature>
<feature type="region of interest" description="Disordered" evidence="1">
    <location>
        <begin position="492"/>
        <end position="714"/>
    </location>
</feature>
<feature type="compositionally biased region" description="Low complexity" evidence="1">
    <location>
        <begin position="144"/>
        <end position="157"/>
    </location>
</feature>
<feature type="region of interest" description="Disordered" evidence="1">
    <location>
        <begin position="821"/>
        <end position="900"/>
    </location>
</feature>
<feature type="region of interest" description="Disordered" evidence="1">
    <location>
        <begin position="1"/>
        <end position="467"/>
    </location>
</feature>
<feature type="compositionally biased region" description="Polar residues" evidence="1">
    <location>
        <begin position="498"/>
        <end position="509"/>
    </location>
</feature>
<gene>
    <name evidence="2" type="ORF">EC957_009244</name>
</gene>
<feature type="compositionally biased region" description="Polar residues" evidence="1">
    <location>
        <begin position="334"/>
        <end position="344"/>
    </location>
</feature>
<dbReference type="EMBL" id="JAAAXW010000005">
    <property type="protein sequence ID" value="KAF9551360.1"/>
    <property type="molecule type" value="Genomic_DNA"/>
</dbReference>
<keyword evidence="3" id="KW-1185">Reference proteome</keyword>
<feature type="compositionally biased region" description="Low complexity" evidence="1">
    <location>
        <begin position="676"/>
        <end position="712"/>
    </location>
</feature>
<accession>A0A9P6K817</accession>
<organism evidence="2 3">
    <name type="scientific">Mortierella hygrophila</name>
    <dbReference type="NCBI Taxonomy" id="979708"/>
    <lineage>
        <taxon>Eukaryota</taxon>
        <taxon>Fungi</taxon>
        <taxon>Fungi incertae sedis</taxon>
        <taxon>Mucoromycota</taxon>
        <taxon>Mortierellomycotina</taxon>
        <taxon>Mortierellomycetes</taxon>
        <taxon>Mortierellales</taxon>
        <taxon>Mortierellaceae</taxon>
        <taxon>Mortierella</taxon>
    </lineage>
</organism>
<feature type="compositionally biased region" description="Polar residues" evidence="1">
    <location>
        <begin position="124"/>
        <end position="143"/>
    </location>
</feature>
<name>A0A9P6K817_9FUNG</name>
<comment type="caution">
    <text evidence="2">The sequence shown here is derived from an EMBL/GenBank/DDBJ whole genome shotgun (WGS) entry which is preliminary data.</text>
</comment>
<evidence type="ECO:0000313" key="3">
    <source>
        <dbReference type="Proteomes" id="UP000723463"/>
    </source>
</evidence>
<feature type="region of interest" description="Disordered" evidence="1">
    <location>
        <begin position="752"/>
        <end position="806"/>
    </location>
</feature>
<protein>
    <submittedName>
        <fullName evidence="2">Uncharacterized protein</fullName>
    </submittedName>
</protein>
<feature type="compositionally biased region" description="Polar residues" evidence="1">
    <location>
        <begin position="579"/>
        <end position="602"/>
    </location>
</feature>
<feature type="compositionally biased region" description="Basic and acidic residues" evidence="1">
    <location>
        <begin position="785"/>
        <end position="796"/>
    </location>
</feature>
<feature type="compositionally biased region" description="Polar residues" evidence="1">
    <location>
        <begin position="355"/>
        <end position="370"/>
    </location>
</feature>
<evidence type="ECO:0000313" key="2">
    <source>
        <dbReference type="EMBL" id="KAF9551360.1"/>
    </source>
</evidence>
<feature type="compositionally biased region" description="Polar residues" evidence="1">
    <location>
        <begin position="1"/>
        <end position="10"/>
    </location>
</feature>
<feature type="compositionally biased region" description="Low complexity" evidence="1">
    <location>
        <begin position="72"/>
        <end position="87"/>
    </location>
</feature>
<sequence length="917" mass="98977">MAASIDSTAHLTPPHHRSRKPPPPSPSTLDSLRSTLSQASLYETHSTRAAPSSTTSLPGLLAQSQRQRATRDQSSSSPPSSLSPSSRDSNRSQKSHQAPTPPVKMRSQEGIEMSGSRPPHPASTGHSSTRNKSSLHSTAPRRTSSNFYSQQNNSSNNLLHQDSTTGKDNHSTKPTLPALQISTDKSWSIGWAQGAVENVRKGGDAREQKDHQNVSDDDGEDNYFGDILDKYCNSDDDPTSPSTASPTSPFSERKDFWAAQPPTPPVTSSSRRLDRHQQQQRDPFAVQSPSRRAVAPLRNAPTPAQPTDFAASTTSLSSTTPSTTNSPMMAASAKFSSYLQSGATRGSRESFTLHDASSSTTVGTNSTPRSYSKRPLPVPSSSTTALSSALNSISTSESPRVSVASTSNRSSFLSLNHSTPDLRDVRPEPPQKDSTRRTLGNAQNNNNINNNSPYLGNNNNNSISASHLPPMLGDTHLSDSLTSFSAVVEASMERRRNPSVSSGGSSTLADINPYADNAITGAVASPPTPSSNSSSNHHGSSTGSTGHGHGTSGSSSNKSSSHSSHLNYLTNGRSKDRTSGSNHQHLYHHQAQNSSATSLSRGQQHQSQSEEQAHYRQRHQHQQQSSSSSSRPYDGSSHSRYSSSSPALYSPSANGGGATPSEMFSNRLDSSRLRSHSQGSISTTSSTTNSSYNNNNSHSYQYQHQPQQNPHQRQYGAVRPAIMKTPIARARAREAKGPRKVVFGDMITIVTIEQPEAPPPPVSTPGSDKDKKKKAAAAAKKKAKKNGDKTGPHPDPEYDEEYYNQPYTPLPADVLVTQAPWIGNPNYDEEKQNSKFYYEDDTAEYEYDDYEYEAPFDIRSGPGDEDDDEEDEEDEDDDDSVKGRAWGNGIAGGGAAGAKKKGGMFKFKKAVNRLLRN</sequence>